<dbReference type="PROSITE" id="PS00297">
    <property type="entry name" value="HSP70_1"/>
    <property type="match status" value="1"/>
</dbReference>
<evidence type="ECO:0000256" key="1">
    <source>
        <dbReference type="ARBA" id="ARBA00007381"/>
    </source>
</evidence>
<gene>
    <name evidence="8" type="primary">dnaK</name>
    <name evidence="8" type="ORF">MICAH_4730004</name>
</gene>
<organism evidence="8 9">
    <name type="scientific">Microcystis aeruginosa PCC 9809</name>
    <dbReference type="NCBI Taxonomy" id="1160285"/>
    <lineage>
        <taxon>Bacteria</taxon>
        <taxon>Bacillati</taxon>
        <taxon>Cyanobacteriota</taxon>
        <taxon>Cyanophyceae</taxon>
        <taxon>Oscillatoriophycideae</taxon>
        <taxon>Chroococcales</taxon>
        <taxon>Microcystaceae</taxon>
        <taxon>Microcystis</taxon>
    </lineage>
</organism>
<accession>I4I0Y2</accession>
<dbReference type="Gene3D" id="3.30.420.40">
    <property type="match status" value="2"/>
</dbReference>
<dbReference type="FunFam" id="3.90.640.10:FF:000003">
    <property type="entry name" value="Molecular chaperone DnaK"/>
    <property type="match status" value="1"/>
</dbReference>
<keyword evidence="3 7" id="KW-0547">Nucleotide-binding</keyword>
<evidence type="ECO:0000256" key="4">
    <source>
        <dbReference type="ARBA" id="ARBA00022840"/>
    </source>
</evidence>
<dbReference type="FunFam" id="3.30.420.40:FF:000071">
    <property type="entry name" value="Molecular chaperone DnaK"/>
    <property type="match status" value="1"/>
</dbReference>
<dbReference type="InterPro" id="IPR043129">
    <property type="entry name" value="ATPase_NBD"/>
</dbReference>
<sequence>MTEIITKKSPYIMGIDLGTSNSAIAVFVKGQAEIIPIEGAKTFPSAFSIRNGEILVGRQARNRLMVDPENTVVSIKREMGSQWQKEFKDFPSKIYTPTDISAEILSQLVAGAAQAGTIDLRGIPAYAVICIPANFNDAQKTATKEAGKLANLEVLYLLEEPVAAAIAYGVEKERDQTILIYDLGGGTFDVSILQVNSTQEKSTQLKILAKQGVSQLGGDDFDARIMAIASEKFKDQSQIDLFDLHKDQGINQKSLRQAQQKLKDAAEKTKWELSEAQTALLTIPNLIKDESGNVHNLDMEISCTEFNDAIRDLIEQTRSAVESALTDAKLTIEDIDRLILVGGSTRVPLVKTMLVEMFGKEPYSDADPDTIVARGAAIFAATLNVPDPNVEPRTDVDEYEKEIQIANIVTHFLGIETVGSKFNCLLEKGLDIPADSPLTVTKEYVTPRERDNVTELVIRVYQSTQMADFVRQEEGVECIGEFFLTGIPAKPGGEEHINVTFAIDQQNLLKVTATSSSSVGELEIQRT</sequence>
<dbReference type="PROSITE" id="PS01036">
    <property type="entry name" value="HSP70_3"/>
    <property type="match status" value="1"/>
</dbReference>
<dbReference type="GO" id="GO:0140662">
    <property type="term" value="F:ATP-dependent protein folding chaperone"/>
    <property type="evidence" value="ECO:0007669"/>
    <property type="project" value="InterPro"/>
</dbReference>
<dbReference type="InterPro" id="IPR013126">
    <property type="entry name" value="Hsp_70_fam"/>
</dbReference>
<evidence type="ECO:0000256" key="6">
    <source>
        <dbReference type="ARBA" id="ARBA00023186"/>
    </source>
</evidence>
<protein>
    <submittedName>
        <fullName evidence="8">DnaK8</fullName>
    </submittedName>
</protein>
<dbReference type="InterPro" id="IPR018181">
    <property type="entry name" value="Heat_shock_70_CS"/>
</dbReference>
<reference evidence="8 9" key="1">
    <citation type="submission" date="2012-04" db="EMBL/GenBank/DDBJ databases">
        <authorList>
            <person name="Genoscope - CEA"/>
        </authorList>
    </citation>
    <scope>NUCLEOTIDE SEQUENCE [LARGE SCALE GENOMIC DNA]</scope>
    <source>
        <strain evidence="8 9">9809</strain>
    </source>
</reference>
<dbReference type="SUPFAM" id="SSF53067">
    <property type="entry name" value="Actin-like ATPase domain"/>
    <property type="match status" value="2"/>
</dbReference>
<comment type="caution">
    <text evidence="8">The sequence shown here is derived from an EMBL/GenBank/DDBJ whole genome shotgun (WGS) entry which is preliminary data.</text>
</comment>
<comment type="similarity">
    <text evidence="1 7">Belongs to the heat shock protein 70 family.</text>
</comment>
<keyword evidence="2" id="KW-0597">Phosphoprotein</keyword>
<evidence type="ECO:0000256" key="5">
    <source>
        <dbReference type="ARBA" id="ARBA00023016"/>
    </source>
</evidence>
<dbReference type="Gene3D" id="2.60.34.10">
    <property type="entry name" value="Substrate Binding Domain Of DNAk, Chain A, domain 1"/>
    <property type="match status" value="1"/>
</dbReference>
<keyword evidence="5" id="KW-0346">Stress response</keyword>
<evidence type="ECO:0000256" key="2">
    <source>
        <dbReference type="ARBA" id="ARBA00022553"/>
    </source>
</evidence>
<dbReference type="Gene3D" id="3.90.640.10">
    <property type="entry name" value="Actin, Chain A, domain 4"/>
    <property type="match status" value="1"/>
</dbReference>
<name>I4I0Y2_MICAE</name>
<evidence type="ECO:0000256" key="7">
    <source>
        <dbReference type="RuleBase" id="RU003322"/>
    </source>
</evidence>
<dbReference type="AlphaFoldDB" id="I4I0Y2"/>
<proteinExistence type="inferred from homology"/>
<evidence type="ECO:0000313" key="8">
    <source>
        <dbReference type="EMBL" id="CCI27956.1"/>
    </source>
</evidence>
<dbReference type="PANTHER" id="PTHR19375">
    <property type="entry name" value="HEAT SHOCK PROTEIN 70KDA"/>
    <property type="match status" value="1"/>
</dbReference>
<dbReference type="EMBL" id="CAIO01000416">
    <property type="protein sequence ID" value="CCI27956.1"/>
    <property type="molecule type" value="Genomic_DNA"/>
</dbReference>
<keyword evidence="4 7" id="KW-0067">ATP-binding</keyword>
<dbReference type="Pfam" id="PF00012">
    <property type="entry name" value="HSP70"/>
    <property type="match status" value="1"/>
</dbReference>
<dbReference type="InterPro" id="IPR029047">
    <property type="entry name" value="HSP70_peptide-bd_sf"/>
</dbReference>
<dbReference type="PRINTS" id="PR00301">
    <property type="entry name" value="HEATSHOCK70"/>
</dbReference>
<dbReference type="Proteomes" id="UP000004775">
    <property type="component" value="Unassembled WGS sequence"/>
</dbReference>
<evidence type="ECO:0000256" key="3">
    <source>
        <dbReference type="ARBA" id="ARBA00022741"/>
    </source>
</evidence>
<dbReference type="RefSeq" id="WP_002798584.1">
    <property type="nucleotide sequence ID" value="NZ_HE973776.1"/>
</dbReference>
<dbReference type="GO" id="GO:0005524">
    <property type="term" value="F:ATP binding"/>
    <property type="evidence" value="ECO:0007669"/>
    <property type="project" value="UniProtKB-KW"/>
</dbReference>
<dbReference type="PROSITE" id="PS00329">
    <property type="entry name" value="HSP70_2"/>
    <property type="match status" value="1"/>
</dbReference>
<dbReference type="HOGENOM" id="CLU_005965_2_4_3"/>
<keyword evidence="6" id="KW-0143">Chaperone</keyword>
<dbReference type="SUPFAM" id="SSF100920">
    <property type="entry name" value="Heat shock protein 70kD (HSP70), peptide-binding domain"/>
    <property type="match status" value="1"/>
</dbReference>
<evidence type="ECO:0000313" key="9">
    <source>
        <dbReference type="Proteomes" id="UP000004775"/>
    </source>
</evidence>